<dbReference type="AlphaFoldDB" id="A0A1S2LPL5"/>
<dbReference type="EMBL" id="MLQR01000020">
    <property type="protein sequence ID" value="OIJ14316.1"/>
    <property type="molecule type" value="Genomic_DNA"/>
</dbReference>
<dbReference type="Proteomes" id="UP000179524">
    <property type="component" value="Unassembled WGS sequence"/>
</dbReference>
<protein>
    <recommendedName>
        <fullName evidence="3">LAAC</fullName>
    </recommendedName>
</protein>
<dbReference type="OrthoDB" id="2452521at2"/>
<comment type="caution">
    <text evidence="1">The sequence shown here is derived from an EMBL/GenBank/DDBJ whole genome shotgun (WGS) entry which is preliminary data.</text>
</comment>
<name>A0A1S2LPL5_9BACI</name>
<gene>
    <name evidence="1" type="ORF">BKP37_08175</name>
</gene>
<sequence length="217" mass="25377">MTIINKLKLDKFTNMAVINQPTDYHVFTEHATILSKDHDAIFTFVETVDEMVTHAQHIINNHLLLEKGYVFFAYPKKGNKRYYTFVHRDEIFPKMGVGEDGYVGNSDIKFSRMVSMDGVFTVVGLKREKMKERKSSAPSQCVAAYEDKVKDVEILLADYPEELKFYQSLTPGYKKDWARQIFSAKQEKTREKRIHQMIDVLSQGYKSNDLYRQNLKR</sequence>
<dbReference type="Pfam" id="PF13376">
    <property type="entry name" value="OmdA"/>
    <property type="match status" value="1"/>
</dbReference>
<dbReference type="RefSeq" id="WP_071309118.1">
    <property type="nucleotide sequence ID" value="NZ_MLQR01000020.1"/>
</dbReference>
<proteinExistence type="predicted"/>
<organism evidence="1 2">
    <name type="scientific">Anaerobacillus alkalilacustris</name>
    <dbReference type="NCBI Taxonomy" id="393763"/>
    <lineage>
        <taxon>Bacteria</taxon>
        <taxon>Bacillati</taxon>
        <taxon>Bacillota</taxon>
        <taxon>Bacilli</taxon>
        <taxon>Bacillales</taxon>
        <taxon>Bacillaceae</taxon>
        <taxon>Anaerobacillus</taxon>
    </lineage>
</organism>
<evidence type="ECO:0000313" key="2">
    <source>
        <dbReference type="Proteomes" id="UP000179524"/>
    </source>
</evidence>
<keyword evidence="2" id="KW-1185">Reference proteome</keyword>
<evidence type="ECO:0008006" key="3">
    <source>
        <dbReference type="Google" id="ProtNLM"/>
    </source>
</evidence>
<evidence type="ECO:0000313" key="1">
    <source>
        <dbReference type="EMBL" id="OIJ14316.1"/>
    </source>
</evidence>
<accession>A0A1S2LPL5</accession>
<reference evidence="1 2" key="1">
    <citation type="submission" date="2016-10" db="EMBL/GenBank/DDBJ databases">
        <title>Draft genome sequences of four alkaliphilic bacteria belonging to the Anaerobacillus genus.</title>
        <authorList>
            <person name="Bassil N.M."/>
            <person name="Lloyd J.R."/>
        </authorList>
    </citation>
    <scope>NUCLEOTIDE SEQUENCE [LARGE SCALE GENOMIC DNA]</scope>
    <source>
        <strain evidence="1 2">DSM 18345</strain>
    </source>
</reference>